<reference evidence="2 3" key="1">
    <citation type="submission" date="2021-03" db="EMBL/GenBank/DDBJ databases">
        <title>Sequencing the genomes of 1000 actinobacteria strains.</title>
        <authorList>
            <person name="Klenk H.-P."/>
        </authorList>
    </citation>
    <scope>NUCLEOTIDE SEQUENCE [LARGE SCALE GENOMIC DNA]</scope>
    <source>
        <strain evidence="2 3">DSM 44580</strain>
    </source>
</reference>
<name>A0ABS5A6N3_9PSEU</name>
<dbReference type="Proteomes" id="UP001519363">
    <property type="component" value="Unassembled WGS sequence"/>
</dbReference>
<proteinExistence type="predicted"/>
<organism evidence="2 3">
    <name type="scientific">Crossiella equi</name>
    <dbReference type="NCBI Taxonomy" id="130796"/>
    <lineage>
        <taxon>Bacteria</taxon>
        <taxon>Bacillati</taxon>
        <taxon>Actinomycetota</taxon>
        <taxon>Actinomycetes</taxon>
        <taxon>Pseudonocardiales</taxon>
        <taxon>Pseudonocardiaceae</taxon>
        <taxon>Crossiella</taxon>
    </lineage>
</organism>
<evidence type="ECO:0000313" key="2">
    <source>
        <dbReference type="EMBL" id="MBP2472253.1"/>
    </source>
</evidence>
<keyword evidence="3" id="KW-1185">Reference proteome</keyword>
<feature type="transmembrane region" description="Helical" evidence="1">
    <location>
        <begin position="35"/>
        <end position="53"/>
    </location>
</feature>
<accession>A0ABS5A6N3</accession>
<keyword evidence="1" id="KW-0812">Transmembrane</keyword>
<sequence length="232" mass="24269">MRVLLTAVAVLCSAALGGALWLALSAPADRAGTLASLLGAVASTVAALTALHLSRGALARTDRQLALARHATVLTRQPLLLPVHQSVAFPTGSSRSTRRAPSEDPFPLAAPETGAHAFVETGRDQYALPLENVGEGPALRVRGTLWRGDGRCGNLVGPTTLGAGRLMVATVHLAPGDRVPASSPYFWLELGYHDVFGNSLTAWAFFDPRGVGSWRQLSDPVTEPPPTDVGKG</sequence>
<dbReference type="EMBL" id="JAGIOO010000001">
    <property type="protein sequence ID" value="MBP2472253.1"/>
    <property type="molecule type" value="Genomic_DNA"/>
</dbReference>
<protein>
    <submittedName>
        <fullName evidence="2">Uncharacterized protein</fullName>
    </submittedName>
</protein>
<keyword evidence="1" id="KW-0472">Membrane</keyword>
<dbReference type="RefSeq" id="WP_086785767.1">
    <property type="nucleotide sequence ID" value="NZ_JAGIOO010000001.1"/>
</dbReference>
<gene>
    <name evidence="2" type="ORF">JOF53_001125</name>
</gene>
<comment type="caution">
    <text evidence="2">The sequence shown here is derived from an EMBL/GenBank/DDBJ whole genome shotgun (WGS) entry which is preliminary data.</text>
</comment>
<evidence type="ECO:0000313" key="3">
    <source>
        <dbReference type="Proteomes" id="UP001519363"/>
    </source>
</evidence>
<evidence type="ECO:0000256" key="1">
    <source>
        <dbReference type="SAM" id="Phobius"/>
    </source>
</evidence>
<keyword evidence="1" id="KW-1133">Transmembrane helix</keyword>